<dbReference type="AlphaFoldDB" id="A0A2T9J4M5"/>
<dbReference type="EMBL" id="QDKP01000052">
    <property type="protein sequence ID" value="PVM75722.1"/>
    <property type="molecule type" value="Genomic_DNA"/>
</dbReference>
<dbReference type="Proteomes" id="UP000244913">
    <property type="component" value="Unassembled WGS sequence"/>
</dbReference>
<feature type="transmembrane region" description="Helical" evidence="1">
    <location>
        <begin position="40"/>
        <end position="58"/>
    </location>
</feature>
<proteinExistence type="predicted"/>
<keyword evidence="3" id="KW-1185">Reference proteome</keyword>
<feature type="transmembrane region" description="Helical" evidence="1">
    <location>
        <begin position="6"/>
        <end position="28"/>
    </location>
</feature>
<feature type="transmembrane region" description="Helical" evidence="1">
    <location>
        <begin position="70"/>
        <end position="88"/>
    </location>
</feature>
<sequence>MSEASPLLTAALMGAAFGLGFFFLLFALWASGKSPFIQRCGEMVVSLLYLAGIAAQAWNAREGEQSDLWRLATVAVLLTSAATTFRFFKALRRGDDADAGLAR</sequence>
<keyword evidence="1" id="KW-0812">Transmembrane</keyword>
<dbReference type="RefSeq" id="WP_116569022.1">
    <property type="nucleotide sequence ID" value="NZ_QDKP01000052.1"/>
</dbReference>
<evidence type="ECO:0000313" key="3">
    <source>
        <dbReference type="Proteomes" id="UP000244913"/>
    </source>
</evidence>
<evidence type="ECO:0000313" key="2">
    <source>
        <dbReference type="EMBL" id="PVM75722.1"/>
    </source>
</evidence>
<protein>
    <submittedName>
        <fullName evidence="2">Uncharacterized protein</fullName>
    </submittedName>
</protein>
<evidence type="ECO:0000256" key="1">
    <source>
        <dbReference type="SAM" id="Phobius"/>
    </source>
</evidence>
<comment type="caution">
    <text evidence="2">The sequence shown here is derived from an EMBL/GenBank/DDBJ whole genome shotgun (WGS) entry which is preliminary data.</text>
</comment>
<organism evidence="2 3">
    <name type="scientific">Caulobacter radicis</name>
    <dbReference type="NCBI Taxonomy" id="2172650"/>
    <lineage>
        <taxon>Bacteria</taxon>
        <taxon>Pseudomonadati</taxon>
        <taxon>Pseudomonadota</taxon>
        <taxon>Alphaproteobacteria</taxon>
        <taxon>Caulobacterales</taxon>
        <taxon>Caulobacteraceae</taxon>
        <taxon>Caulobacter</taxon>
    </lineage>
</organism>
<reference evidence="2 3" key="1">
    <citation type="submission" date="2018-04" db="EMBL/GenBank/DDBJ databases">
        <title>The genome sequence of Caulobacter sp. 736.</title>
        <authorList>
            <person name="Gao J."/>
            <person name="Sun J."/>
        </authorList>
    </citation>
    <scope>NUCLEOTIDE SEQUENCE [LARGE SCALE GENOMIC DNA]</scope>
    <source>
        <strain evidence="2 3">736</strain>
    </source>
</reference>
<keyword evidence="1" id="KW-0472">Membrane</keyword>
<accession>A0A2T9J4M5</accession>
<keyword evidence="1" id="KW-1133">Transmembrane helix</keyword>
<gene>
    <name evidence="2" type="ORF">DDF65_17980</name>
</gene>
<name>A0A2T9J4M5_9CAUL</name>